<evidence type="ECO:0000256" key="5">
    <source>
        <dbReference type="ARBA" id="ARBA00022737"/>
    </source>
</evidence>
<feature type="non-terminal residue" evidence="12">
    <location>
        <position position="1"/>
    </location>
</feature>
<evidence type="ECO:0000256" key="1">
    <source>
        <dbReference type="ARBA" id="ARBA00001798"/>
    </source>
</evidence>
<dbReference type="InterPro" id="IPR013083">
    <property type="entry name" value="Znf_RING/FYVE/PHD"/>
</dbReference>
<evidence type="ECO:0000256" key="7">
    <source>
        <dbReference type="ARBA" id="ARBA00022786"/>
    </source>
</evidence>
<dbReference type="GO" id="GO:0016567">
    <property type="term" value="P:protein ubiquitination"/>
    <property type="evidence" value="ECO:0007669"/>
    <property type="project" value="InterPro"/>
</dbReference>
<dbReference type="AlphaFoldDB" id="A0A2I1G4K7"/>
<dbReference type="VEuPathDB" id="FungiDB:RhiirA1_441755"/>
<dbReference type="Pfam" id="PF22191">
    <property type="entry name" value="IBR_1"/>
    <property type="match status" value="1"/>
</dbReference>
<gene>
    <name evidence="12" type="ORF">RhiirA4_314764</name>
</gene>
<evidence type="ECO:0000259" key="11">
    <source>
        <dbReference type="PROSITE" id="PS51873"/>
    </source>
</evidence>
<evidence type="ECO:0000256" key="6">
    <source>
        <dbReference type="ARBA" id="ARBA00022771"/>
    </source>
</evidence>
<dbReference type="VEuPathDB" id="FungiDB:FUN_009080"/>
<keyword evidence="7" id="KW-0833">Ubl conjugation pathway</keyword>
<evidence type="ECO:0000256" key="8">
    <source>
        <dbReference type="ARBA" id="ARBA00022833"/>
    </source>
</evidence>
<reference evidence="12 13" key="1">
    <citation type="submission" date="2015-10" db="EMBL/GenBank/DDBJ databases">
        <title>Genome analyses suggest a sexual origin of heterokaryosis in a supposedly ancient asexual fungus.</title>
        <authorList>
            <person name="Ropars J."/>
            <person name="Sedzielewska K."/>
            <person name="Noel J."/>
            <person name="Charron P."/>
            <person name="Farinelli L."/>
            <person name="Marton T."/>
            <person name="Kruger M."/>
            <person name="Pelin A."/>
            <person name="Brachmann A."/>
            <person name="Corradi N."/>
        </authorList>
    </citation>
    <scope>NUCLEOTIDE SEQUENCE [LARGE SCALE GENOMIC DNA]</scope>
    <source>
        <strain evidence="12 13">A4</strain>
    </source>
</reference>
<accession>A0A2I1G4K7</accession>
<evidence type="ECO:0000256" key="4">
    <source>
        <dbReference type="ARBA" id="ARBA00022723"/>
    </source>
</evidence>
<dbReference type="PROSITE" id="PS51873">
    <property type="entry name" value="TRIAD"/>
    <property type="match status" value="1"/>
</dbReference>
<dbReference type="GO" id="GO:0008270">
    <property type="term" value="F:zinc ion binding"/>
    <property type="evidence" value="ECO:0007669"/>
    <property type="project" value="UniProtKB-KW"/>
</dbReference>
<keyword evidence="8" id="KW-0862">Zinc</keyword>
<dbReference type="InterPro" id="IPR044066">
    <property type="entry name" value="TRIAD_supradom"/>
</dbReference>
<keyword evidence="6 9" id="KW-0863">Zinc-finger</keyword>
<dbReference type="PANTHER" id="PTHR11685">
    <property type="entry name" value="RBR FAMILY RING FINGER AND IBR DOMAIN-CONTAINING"/>
    <property type="match status" value="1"/>
</dbReference>
<evidence type="ECO:0000313" key="12">
    <source>
        <dbReference type="EMBL" id="PKY41511.1"/>
    </source>
</evidence>
<dbReference type="Pfam" id="PF01485">
    <property type="entry name" value="IBR"/>
    <property type="match status" value="1"/>
</dbReference>
<evidence type="ECO:0000256" key="2">
    <source>
        <dbReference type="ARBA" id="ARBA00012251"/>
    </source>
</evidence>
<dbReference type="PROSITE" id="PS50089">
    <property type="entry name" value="ZF_RING_2"/>
    <property type="match status" value="1"/>
</dbReference>
<dbReference type="Proteomes" id="UP000234323">
    <property type="component" value="Unassembled WGS sequence"/>
</dbReference>
<organism evidence="12 13">
    <name type="scientific">Rhizophagus irregularis</name>
    <dbReference type="NCBI Taxonomy" id="588596"/>
    <lineage>
        <taxon>Eukaryota</taxon>
        <taxon>Fungi</taxon>
        <taxon>Fungi incertae sedis</taxon>
        <taxon>Mucoromycota</taxon>
        <taxon>Glomeromycotina</taxon>
        <taxon>Glomeromycetes</taxon>
        <taxon>Glomerales</taxon>
        <taxon>Glomeraceae</taxon>
        <taxon>Rhizophagus</taxon>
    </lineage>
</organism>
<dbReference type="SMART" id="SM00647">
    <property type="entry name" value="IBR"/>
    <property type="match status" value="2"/>
</dbReference>
<evidence type="ECO:0000256" key="9">
    <source>
        <dbReference type="PROSITE-ProRule" id="PRU00175"/>
    </source>
</evidence>
<evidence type="ECO:0000256" key="3">
    <source>
        <dbReference type="ARBA" id="ARBA00022679"/>
    </source>
</evidence>
<feature type="domain" description="RING-type" evidence="10">
    <location>
        <begin position="7"/>
        <end position="56"/>
    </location>
</feature>
<evidence type="ECO:0000259" key="10">
    <source>
        <dbReference type="PROSITE" id="PS50089"/>
    </source>
</evidence>
<dbReference type="CDD" id="cd20335">
    <property type="entry name" value="BRcat_RBR"/>
    <property type="match status" value="1"/>
</dbReference>
<keyword evidence="4" id="KW-0479">Metal-binding</keyword>
<dbReference type="InterPro" id="IPR001841">
    <property type="entry name" value="Znf_RING"/>
</dbReference>
<dbReference type="GO" id="GO:0061630">
    <property type="term" value="F:ubiquitin protein ligase activity"/>
    <property type="evidence" value="ECO:0007669"/>
    <property type="project" value="UniProtKB-EC"/>
</dbReference>
<dbReference type="EC" id="2.3.2.31" evidence="2"/>
<dbReference type="SUPFAM" id="SSF57850">
    <property type="entry name" value="RING/U-box"/>
    <property type="match status" value="3"/>
</dbReference>
<keyword evidence="5" id="KW-0677">Repeat</keyword>
<comment type="catalytic activity">
    <reaction evidence="1">
        <text>[E2 ubiquitin-conjugating enzyme]-S-ubiquitinyl-L-cysteine + [acceptor protein]-L-lysine = [E2 ubiquitin-conjugating enzyme]-L-cysteine + [acceptor protein]-N(6)-ubiquitinyl-L-lysine.</text>
        <dbReference type="EC" id="2.3.2.31"/>
    </reaction>
</comment>
<proteinExistence type="predicted"/>
<feature type="domain" description="RING-type" evidence="11">
    <location>
        <begin position="3"/>
        <end position="217"/>
    </location>
</feature>
<dbReference type="Gene3D" id="3.30.40.10">
    <property type="entry name" value="Zinc/RING finger domain, C3HC4 (zinc finger)"/>
    <property type="match status" value="1"/>
</dbReference>
<sequence>KTMKEECQICFELLPRHLFLQVTADCNHELDVCKLCVDRHIQALLESKGNIEICCPSSGCKKELQHRDIKRIASKQAFERYDKLTLTQTLSKLPEFRWCKNSRCGAGQINFEGDDSPIMTCESCGQKYCYTHDVPWHEGLTCSEYDNRKLGEDKATKSLLERETKSCPKCGVRITKNGGCDHMTCTVKHCKYEFCWLCFADYNEIRRNGNKSHRRTCKLYT</sequence>
<comment type="caution">
    <text evidence="12">The sequence shown here is derived from an EMBL/GenBank/DDBJ whole genome shotgun (WGS) entry which is preliminary data.</text>
</comment>
<dbReference type="EMBL" id="LLXI01000152">
    <property type="protein sequence ID" value="PKY41511.1"/>
    <property type="molecule type" value="Genomic_DNA"/>
</dbReference>
<keyword evidence="13" id="KW-1185">Reference proteome</keyword>
<name>A0A2I1G4K7_9GLOM</name>
<protein>
    <recommendedName>
        <fullName evidence="2">RBR-type E3 ubiquitin transferase</fullName>
        <ecNumber evidence="2">2.3.2.31</ecNumber>
    </recommendedName>
</protein>
<dbReference type="InterPro" id="IPR002867">
    <property type="entry name" value="IBR_dom"/>
</dbReference>
<dbReference type="InterPro" id="IPR031127">
    <property type="entry name" value="E3_UB_ligase_RBR"/>
</dbReference>
<evidence type="ECO:0000313" key="13">
    <source>
        <dbReference type="Proteomes" id="UP000234323"/>
    </source>
</evidence>
<dbReference type="VEuPathDB" id="FungiDB:RhiirFUN_007856"/>
<keyword evidence="3" id="KW-0808">Transferase</keyword>
<dbReference type="Gene3D" id="1.20.120.1750">
    <property type="match status" value="1"/>
</dbReference>